<feature type="compositionally biased region" description="Polar residues" evidence="1">
    <location>
        <begin position="62"/>
        <end position="71"/>
    </location>
</feature>
<sequence>MAKLGAHKVSEFKAVSTAPSINKTQVGSSVVPLPYPTTQDLGSSTGVVPTVRFRGTPAYVLDQSTQPSCTGDSPGGLKGVKSGTVNGEVKPTSGSGSVRAGGKYVVRIGDSNTMNGGNNPGIYVAAPASSGMSAKAAAGGADQSPAQNATPAEQTFMDKVKQTAKELAQGYKDNVSPTLHEAADKAMDAGGKVAGAGGVTMLAGAGVAATGIGLPVAAGMEAAGGAGVTVGGAVGTIGGVTEAGASTMDSAADWILTGKAPDFVSTAIGIVENAVINRITSMIPGGRAVVSEAKALKTEVKTEAHAAQNEVKQAERRAGQSAKRGESSGGKDNVNVPGRGNDAGRCRLRPYRDGCPGGATPHHVIPDHCFKQPGENGAYYPGAIQHADGLSVCVDGKTKSSAESGGTVRRNGKRLVQYYRELAEHGQIHARFDIIEAGLGKLGKPPGTATLGQLEDVGAGVVSQVTGCNKEDLKRQLREYHQARGLSPSTKLRADPFGKVKNLNPAQMGVEGQNGDLFNL</sequence>
<feature type="region of interest" description="Disordered" evidence="1">
    <location>
        <begin position="62"/>
        <end position="97"/>
    </location>
</feature>
<feature type="region of interest" description="Disordered" evidence="1">
    <location>
        <begin position="301"/>
        <end position="346"/>
    </location>
</feature>
<comment type="caution">
    <text evidence="2">The sequence shown here is derived from an EMBL/GenBank/DDBJ whole genome shotgun (WGS) entry which is preliminary data.</text>
</comment>
<organism evidence="2 3">
    <name type="scientific">Burkholderia ubonensis</name>
    <dbReference type="NCBI Taxonomy" id="101571"/>
    <lineage>
        <taxon>Bacteria</taxon>
        <taxon>Pseudomonadati</taxon>
        <taxon>Pseudomonadota</taxon>
        <taxon>Betaproteobacteria</taxon>
        <taxon>Burkholderiales</taxon>
        <taxon>Burkholderiaceae</taxon>
        <taxon>Burkholderia</taxon>
        <taxon>Burkholderia cepacia complex</taxon>
    </lineage>
</organism>
<evidence type="ECO:0000256" key="1">
    <source>
        <dbReference type="SAM" id="MobiDB-lite"/>
    </source>
</evidence>
<dbReference type="Pfam" id="PF13665">
    <property type="entry name" value="Tox-PAAR-like"/>
    <property type="match status" value="1"/>
</dbReference>
<dbReference type="AlphaFoldDB" id="A0A1R1J458"/>
<dbReference type="EMBL" id="MTJZ01000063">
    <property type="protein sequence ID" value="OMG69958.1"/>
    <property type="molecule type" value="Genomic_DNA"/>
</dbReference>
<name>A0A1R1J458_9BURK</name>
<reference evidence="2 3" key="1">
    <citation type="submission" date="2017-01" db="EMBL/GenBank/DDBJ databases">
        <title>Phylogeographic, genomic and meropenem susceptibility analysis of Burkholderia ubonensis.</title>
        <authorList>
            <person name="Price E.P."/>
            <person name="Sarovich D.S."/>
            <person name="Webb J.R."/>
            <person name="Hall C.M."/>
            <person name="Sahl J.W."/>
            <person name="Kaestli M."/>
            <person name="Mayo M."/>
            <person name="Harrington G."/>
            <person name="Baker A.L."/>
            <person name="Sidak-Loftis L.C."/>
            <person name="Lummis M."/>
            <person name="Schupp J.M."/>
            <person name="Gillece J.D."/>
            <person name="Tuanyok A."/>
            <person name="Warner J."/>
            <person name="Busch J.D."/>
            <person name="Keim P."/>
            <person name="Currie B.J."/>
            <person name="Wagner D.M."/>
        </authorList>
    </citation>
    <scope>NUCLEOTIDE SEQUENCE [LARGE SCALE GENOMIC DNA]</scope>
    <source>
        <strain evidence="2 3">A21</strain>
    </source>
</reference>
<proteinExistence type="predicted"/>
<dbReference type="CDD" id="cd14740">
    <property type="entry name" value="PAAR_4"/>
    <property type="match status" value="1"/>
</dbReference>
<dbReference type="RefSeq" id="WP_076481285.1">
    <property type="nucleotide sequence ID" value="NZ_MTJZ01000063.1"/>
</dbReference>
<evidence type="ECO:0000313" key="3">
    <source>
        <dbReference type="Proteomes" id="UP000187194"/>
    </source>
</evidence>
<accession>A0A1R1J458</accession>
<evidence type="ECO:0000313" key="2">
    <source>
        <dbReference type="EMBL" id="OMG69958.1"/>
    </source>
</evidence>
<protein>
    <submittedName>
        <fullName evidence="2">Uncharacterized protein</fullName>
    </submittedName>
</protein>
<gene>
    <name evidence="2" type="ORF">BW685_27305</name>
</gene>
<feature type="compositionally biased region" description="Basic and acidic residues" evidence="1">
    <location>
        <begin position="312"/>
        <end position="326"/>
    </location>
</feature>
<dbReference type="Proteomes" id="UP000187194">
    <property type="component" value="Unassembled WGS sequence"/>
</dbReference>